<evidence type="ECO:0000313" key="3">
    <source>
        <dbReference type="RefSeq" id="XP_049308071.1"/>
    </source>
</evidence>
<dbReference type="GeneID" id="125777356"/>
<accession>A0ABM3JFQ8</accession>
<sequence length="480" mass="55318">MSCSKRHLKRLFKAKKEFYTEQLAVKNEASVRVRGNDAATENIAHCNSFHSTNATREKLPLKNFFRDKIKAWQIKNRIGHKSLRELLFILKEENLDVPLSPLVLLDLKNEEVVIEHVPGKYVHLGLKNQIKKIESSVLEFNEIVFDINFDGLPLFNSSRTQLWPILIRIVNIPNISVFPVGIYKGKQKPSDIDKFLSYFVNEFQFLKVNGLEPGGKICELKIRSLICDAPARAFACGIPHHTSAHGCSKCTAEANKFRNTLVYPTKVGKIVSDEDFDLRRHIDHHQIGFRTVKTPFEKVNLKMITQVPLDPMHLIDLGVMKKFLVRILKNKLSYEKRLCVANKKQISDHLESLKIHIPKKFVRLPRSIEQVAHWKATEFRQFLLYTGILVLKDKVHEDVYYEFLLLHCACRLLSCSKNVHSNLKNAEDTLKLFVENFPKIFGDDSVSYNVHSLLHLADSVKTLGAIQNFSAYDFENYLQN</sequence>
<evidence type="ECO:0000313" key="2">
    <source>
        <dbReference type="RefSeq" id="XP_049308070.1"/>
    </source>
</evidence>
<evidence type="ECO:0000313" key="1">
    <source>
        <dbReference type="Proteomes" id="UP001652620"/>
    </source>
</evidence>
<keyword evidence="1" id="KW-1185">Reference proteome</keyword>
<protein>
    <submittedName>
        <fullName evidence="2 3">Uncharacterized protein LOC125777356</fullName>
    </submittedName>
</protein>
<reference evidence="2 3" key="1">
    <citation type="submission" date="2025-05" db="UniProtKB">
        <authorList>
            <consortium name="RefSeq"/>
        </authorList>
    </citation>
    <scope>IDENTIFICATION</scope>
    <source>
        <tissue evidence="2 3">Adult</tissue>
    </source>
</reference>
<proteinExistence type="predicted"/>
<dbReference type="RefSeq" id="XP_049308071.1">
    <property type="nucleotide sequence ID" value="XM_049452114.1"/>
</dbReference>
<organism evidence="1 2">
    <name type="scientific">Bactrocera dorsalis</name>
    <name type="common">Oriental fruit fly</name>
    <name type="synonym">Dacus dorsalis</name>
    <dbReference type="NCBI Taxonomy" id="27457"/>
    <lineage>
        <taxon>Eukaryota</taxon>
        <taxon>Metazoa</taxon>
        <taxon>Ecdysozoa</taxon>
        <taxon>Arthropoda</taxon>
        <taxon>Hexapoda</taxon>
        <taxon>Insecta</taxon>
        <taxon>Pterygota</taxon>
        <taxon>Neoptera</taxon>
        <taxon>Endopterygota</taxon>
        <taxon>Diptera</taxon>
        <taxon>Brachycera</taxon>
        <taxon>Muscomorpha</taxon>
        <taxon>Tephritoidea</taxon>
        <taxon>Tephritidae</taxon>
        <taxon>Bactrocera</taxon>
        <taxon>Bactrocera</taxon>
    </lineage>
</organism>
<gene>
    <name evidence="2 3" type="primary">LOC125777356</name>
</gene>
<dbReference type="Proteomes" id="UP001652620">
    <property type="component" value="Chromosome 3"/>
</dbReference>
<dbReference type="PANTHER" id="PTHR33053">
    <property type="entry name" value="PROTEIN, PUTATIVE-RELATED"/>
    <property type="match status" value="1"/>
</dbReference>
<name>A0ABM3JFQ8_BACDO</name>
<dbReference type="RefSeq" id="XP_049308070.1">
    <property type="nucleotide sequence ID" value="XM_049452113.1"/>
</dbReference>